<feature type="chain" id="PRO_5038383101" evidence="1">
    <location>
        <begin position="20"/>
        <end position="180"/>
    </location>
</feature>
<evidence type="ECO:0000313" key="3">
    <source>
        <dbReference type="Proteomes" id="UP000325218"/>
    </source>
</evidence>
<comment type="caution">
    <text evidence="2">The sequence shown here is derived from an EMBL/GenBank/DDBJ whole genome shotgun (WGS) entry which is preliminary data.</text>
</comment>
<feature type="signal peptide" evidence="1">
    <location>
        <begin position="1"/>
        <end position="19"/>
    </location>
</feature>
<dbReference type="RefSeq" id="WP_148457852.1">
    <property type="nucleotide sequence ID" value="NZ_VSDO01000006.1"/>
</dbReference>
<dbReference type="AlphaFoldDB" id="A0A5D0CM70"/>
<reference evidence="2 3" key="1">
    <citation type="submission" date="2019-08" db="EMBL/GenBank/DDBJ databases">
        <title>Genome sequencing of Paenibacillus faecis DSM 23593(T).</title>
        <authorList>
            <person name="Kook J.-K."/>
            <person name="Park S.-N."/>
            <person name="Lim Y.K."/>
        </authorList>
    </citation>
    <scope>NUCLEOTIDE SEQUENCE [LARGE SCALE GENOMIC DNA]</scope>
    <source>
        <strain evidence="2 3">DSM 23593</strain>
    </source>
</reference>
<proteinExistence type="predicted"/>
<dbReference type="OrthoDB" id="2654428at2"/>
<keyword evidence="3" id="KW-1185">Reference proteome</keyword>
<evidence type="ECO:0000313" key="2">
    <source>
        <dbReference type="EMBL" id="TYA10284.1"/>
    </source>
</evidence>
<keyword evidence="1" id="KW-0732">Signal</keyword>
<organism evidence="2 3">
    <name type="scientific">Paenibacillus faecis</name>
    <dbReference type="NCBI Taxonomy" id="862114"/>
    <lineage>
        <taxon>Bacteria</taxon>
        <taxon>Bacillati</taxon>
        <taxon>Bacillota</taxon>
        <taxon>Bacilli</taxon>
        <taxon>Bacillales</taxon>
        <taxon>Paenibacillaceae</taxon>
        <taxon>Paenibacillus</taxon>
    </lineage>
</organism>
<name>A0A5D0CM70_9BACL</name>
<gene>
    <name evidence="2" type="ORF">FRY98_27270</name>
</gene>
<protein>
    <submittedName>
        <fullName evidence="2">Uncharacterized protein</fullName>
    </submittedName>
</protein>
<evidence type="ECO:0000256" key="1">
    <source>
        <dbReference type="SAM" id="SignalP"/>
    </source>
</evidence>
<accession>A0A5D0CM70</accession>
<dbReference type="EMBL" id="VSDO01000006">
    <property type="protein sequence ID" value="TYA10284.1"/>
    <property type="molecule type" value="Genomic_DNA"/>
</dbReference>
<dbReference type="Proteomes" id="UP000325218">
    <property type="component" value="Unassembled WGS sequence"/>
</dbReference>
<sequence>MLNALLLLVGLLSPFAGFSASSAMGPPPAEPVAELALLQAPLSSLARGTMTAERLEHFDSMGGVSLSDDVQLILSKKGEPERIEEDDFTGFTELHYGNLAIGLYEDLVYYVHTGPSPKNITLNGKVIPLQKPWLERYLGKPDFVAEDGDVYIRGHAALKLYKDADTGKITGADLFDDTVS</sequence>